<feature type="region of interest" description="Disordered" evidence="2">
    <location>
        <begin position="1086"/>
        <end position="1108"/>
    </location>
</feature>
<evidence type="ECO:0000313" key="6">
    <source>
        <dbReference type="EMBL" id="ESS71646.1"/>
    </source>
</evidence>
<dbReference type="Pfam" id="PF18413">
    <property type="entry name" value="Neuraminidase"/>
    <property type="match status" value="1"/>
</dbReference>
<evidence type="ECO:0000259" key="4">
    <source>
        <dbReference type="Pfam" id="PF18413"/>
    </source>
</evidence>
<feature type="domain" description="Tc toxin complex TcA C-terminal TcB-binding" evidence="3">
    <location>
        <begin position="2376"/>
        <end position="2662"/>
    </location>
</feature>
<proteinExistence type="predicted"/>
<feature type="domain" description="ABC toxin N-terminal" evidence="5">
    <location>
        <begin position="1343"/>
        <end position="1473"/>
    </location>
</feature>
<dbReference type="InterPro" id="IPR040840">
    <property type="entry name" value="TcA_TcB_BD"/>
</dbReference>
<evidence type="ECO:0008006" key="8">
    <source>
        <dbReference type="Google" id="ProtNLM"/>
    </source>
</evidence>
<dbReference type="EMBL" id="AYLO01000089">
    <property type="protein sequence ID" value="ESS71646.1"/>
    <property type="molecule type" value="Genomic_DNA"/>
</dbReference>
<dbReference type="STRING" id="1116472.MGMO_93c00040"/>
<dbReference type="Pfam" id="PF20220">
    <property type="entry name" value="ABC_toxin_N"/>
    <property type="match status" value="1"/>
</dbReference>
<dbReference type="RefSeq" id="WP_023495255.1">
    <property type="nucleotide sequence ID" value="NZ_AYLO01000089.1"/>
</dbReference>
<gene>
    <name evidence="6" type="ORF">MGMO_93c00040</name>
</gene>
<dbReference type="Proteomes" id="UP000017842">
    <property type="component" value="Unassembled WGS sequence"/>
</dbReference>
<feature type="coiled-coil region" evidence="1">
    <location>
        <begin position="2371"/>
        <end position="2405"/>
    </location>
</feature>
<sequence>MAASQSAVRAELNKALIKHNLSWDLLFGDADMCECGECNSVYSAAAYFVELLNYLRNNNLDPNAPGTMAIRKNDRFDISNTPLEKLFNRRPDLGCLELTCQNTNTLIPYVDLVNEVMENYVAFQHLKPFNVDDETSGELLAEPQHTEYQAYCILKKEVYPFTLPYHQPIDAARIYLKFLDTSRYELIDTFRKNNAGDDAELTRLKDEVLDRAADAEFLEMTKEEYVILTKECFESIALIRIQKNDPSLSKTDYESLIGVKSVHKYYGYDDDATMRGDNGLTLIKKEFLRRTGIDYYNLVDLLLTETINPCMPKGRAKTIMESLRFSYRFLQNILKAFGNDIDKMAKFLVGLEKSTDAWIIYLAALKEQINLLLNRKNLICDSTQRMEHTEKDIICWVKCYFEKIGQMIVIESGTGCVNGGVYKFIDARIVKAEGVITRKEFTVKDCKIYSEPLRSSPVEIGSIDKKTGEVKFNSAQQEFNASYAFTGDRGEKGIFLDINHVLYLVIVEQKDSCDLDNALLQHLDGSPLTVEEYDRIHRFLRLWRKLGWTIDEIDKAIIGLSVQQTQPIPGTNTTNETICDDSAEDCTDTKSDCEDCAEDISKVNFDINPHLIHQLVAVKKLLDLTGLEVIKLLSFWKEISTSGTKSLYQRIFLTHNLLGIDKVFKADEKGNYLTGDVKLRDHLPVVMAAFNLSADDIETIMIESGMEDKLNLENLSVFYRYRLLAKILSIRIPAFVSVYHLFDDIFLDAHLTLAFIERWAKMEEAGFTYQQMNYIIKDKDDEKKPFAPTQRDVLQLSKTLFDGLNAIDEAHKDLTADPTIAEEKLKIINIQEQANTAVVRAKASLLFETDIVEKIVGFLEGTNVFITTVPQNLVLTMLSDTSKLKAKLKHDMTLGSVQVTGILTASEIDEYQALSNDSQWKKSVKFIQKQQDKLFKELLLGIFENEKTKTADQIKHLKEIIKAGDITVPLNKIPDGQSDPNTAPPKRVAFLEIFLPYLRQQLTHRFVIDTLANFAAIEPNVTDLLVSDILKLETSSDPIYSIFENIKDSKIPSENNWKGYLIPSADAIFTFVIKNSIEQPTISLDGIDLNPKSQGDQNDKDDPDNLEWWSDAKPLQAGKLYKLATTGVELKNIFWKTPASAITAIPSSALIPDFASTQCKPALIALKKAAMFVSGFNLSADEIKFLNDNNINFDKLDFNALTLPHWLRLEAYTRLRNSLPQTQFNILDFWGWTFKKESDVTQLSNKIYDLTTWKQERIEKLMAADHFNIGTLADYRNEINLLKLQEALKVADKIGMDIGLLFNWAIPTSQFNKSRKIADSIKHAIRAKYNQTDWEQVVKPLHDQLRNHQRDALTAYLLQQKKLIEWNVTDADGLFEYFLIDVQMDACMETSRIKQALSSVQLYVQRCFLGLESKIDDKGKELGVANNILDRNRWDWMQRYRVWEANRKVFLYPENWIESSLRDDKSPFFKELESELLQKDINKQNVTDALKSYLYKVDEVANMEVVGLYIEGTIKSKVGGKIQWDKKNPKLHVFSRTRNAPYFFYYRYLALDEMNWYPWEKMQIDIPSYDVVNQTTQEVSDNGCYLTPVVWNERLLIFFPQIIKKTKPAEVKKILNDPNDPSKGTHDATIREMADQPPESNQPINYYEIKMAWSEYRNGKWTQKQLSNNVLIFGLTPKRRIDQLIFIPEISDKSITIHIEDQDDSDLHTFLGFTFSGSFFNDDNQTASTYDLPTSVSSEFGTGATVFQKFSTKSKIQSLQLTNSGWGNDDAVFTVESNKVSINYSNANINSLNFYHPYTHDLLGIVNLTGDLKEFFGFNLNSTKIPDGAMTGDAFGLFDPDNNSLTINSIYHELKRPYSLYNWELFFHTPILLADSLSKAQQYEEAMKWFHYVFNPIADGKDLTKEKIDKRFWQFKPFRETNSQRILDSIFNNLTPNASDDAINEWRNKPFMPHVVARSRPAAYMKWVVMKYIDNLLAWGDYLFRQDTIETLNQATQLYVLAGHILGPKPMMIPKRGKIKPQTYFGLLDKWDAFGNAMVELELVAPFSNQTPLPVGVVNSEIAHANIFGIASSLYFCIPNNPKLMGYWDTLADRLYKIRHCLNIEGIFRKLPLFEPPIDPALLVKAAAQGLSIASLLNDLNTPMPNYRFYYLLQKALELCNELKSLGGAMLSAIEKKDNESIALIRAKHEGVMQNLMMEIKTKQLEEAQKNIESLLQNRKTPEARMKYYLKLSGLDDSLVPVDTTEFNGIPNDIVTVDGDSGLKLISFEKEDLEKASEAQEWQRGIGIIETLASILHIIPVASADVKPIGIGAGVAIHGQMFGNAAQAVARGLQVHASDLSFASTSAGKKGGFTRALQERIFQANAAGYELKQIDKQITAQEIRINIANKEISNQQKAIDNANDVEEFLKDKFSNEELYSWMRGYLKTLYHQVYSVAYELAKKAERTYCFERGLTSAAFIQSGYFDAGREGLLAGEQLYVGLKQLEAAYQNERGYDYEITKHLSLSQINPLAVIQLKQTGKCEFVLPEVLFDMDYPGHYKRRIKSLSVSIPCIVGPYTSINATLTLLENKFRNTAIGGNAYVEKTEESDERFSTYIIPIDAIAASTAQNDSGMFELNFKDERYLPFEGAGVISKWRLELPPKYRQFDYQSISDVIFHLKYTSSEGGERLKSAATSSLSKLFDNIEQELNETGLHVALSLKHDLPNEWNLLTRKDGDGSVKLTIGKSRLPYLAQFLPTTKIEDVMFFTQVKDNPPSYSINIDDNATPLTKIDEEWKLLRSEKNEDITLDSEFKLSVNPPDLKSLEELVLLVKYSF</sequence>
<comment type="caution">
    <text evidence="6">The sequence shown here is derived from an EMBL/GenBank/DDBJ whole genome shotgun (WGS) entry which is preliminary data.</text>
</comment>
<organism evidence="6 7">
    <name type="scientific">Methyloglobulus morosus KoM1</name>
    <dbReference type="NCBI Taxonomy" id="1116472"/>
    <lineage>
        <taxon>Bacteria</taxon>
        <taxon>Pseudomonadati</taxon>
        <taxon>Pseudomonadota</taxon>
        <taxon>Gammaproteobacteria</taxon>
        <taxon>Methylococcales</taxon>
        <taxon>Methylococcaceae</taxon>
        <taxon>Methyloglobulus</taxon>
    </lineage>
</organism>
<reference evidence="6 7" key="1">
    <citation type="journal article" date="2013" name="Genome Announc.">
        <title>Draft Genome Sequence of the Methanotrophic Gammaproteobacterium Methyloglobulus morosus DSM 22980 Strain KoM1.</title>
        <authorList>
            <person name="Poehlein A."/>
            <person name="Deutzmann J.S."/>
            <person name="Daniel R."/>
            <person name="Simeonova D.D."/>
        </authorList>
    </citation>
    <scope>NUCLEOTIDE SEQUENCE [LARGE SCALE GENOMIC DNA]</scope>
    <source>
        <strain evidence="6 7">KoM1</strain>
    </source>
</reference>
<dbReference type="InterPro" id="IPR046839">
    <property type="entry name" value="ABC_toxin_N"/>
</dbReference>
<evidence type="ECO:0000259" key="3">
    <source>
        <dbReference type="Pfam" id="PF18276"/>
    </source>
</evidence>
<keyword evidence="7" id="KW-1185">Reference proteome</keyword>
<dbReference type="eggNOG" id="COG2351">
    <property type="taxonomic scope" value="Bacteria"/>
</dbReference>
<evidence type="ECO:0000259" key="5">
    <source>
        <dbReference type="Pfam" id="PF20220"/>
    </source>
</evidence>
<dbReference type="PATRIC" id="fig|1116472.3.peg.2548"/>
<accession>V5DWD2</accession>
<evidence type="ECO:0000256" key="2">
    <source>
        <dbReference type="SAM" id="MobiDB-lite"/>
    </source>
</evidence>
<dbReference type="OrthoDB" id="9781691at2"/>
<evidence type="ECO:0000256" key="1">
    <source>
        <dbReference type="SAM" id="Coils"/>
    </source>
</evidence>
<name>V5DWD2_9GAMM</name>
<feature type="coiled-coil region" evidence="1">
    <location>
        <begin position="2198"/>
        <end position="2225"/>
    </location>
</feature>
<keyword evidence="1" id="KW-0175">Coiled coil</keyword>
<protein>
    <recommendedName>
        <fullName evidence="8">Virulence plasmid A protein</fullName>
    </recommendedName>
</protein>
<dbReference type="Pfam" id="PF18276">
    <property type="entry name" value="TcA_TcB_BD"/>
    <property type="match status" value="1"/>
</dbReference>
<evidence type="ECO:0000313" key="7">
    <source>
        <dbReference type="Proteomes" id="UP000017842"/>
    </source>
</evidence>
<dbReference type="InterPro" id="IPR041079">
    <property type="entry name" value="Neuraminidase-like"/>
</dbReference>
<dbReference type="eggNOG" id="COG3409">
    <property type="taxonomic scope" value="Bacteria"/>
</dbReference>
<feature type="domain" description="Neuraminidase-like" evidence="4">
    <location>
        <begin position="1504"/>
        <end position="1680"/>
    </location>
</feature>